<evidence type="ECO:0000313" key="3">
    <source>
        <dbReference type="EMBL" id="TDQ04329.1"/>
    </source>
</evidence>
<sequence length="244" mass="27316">MPTSLIVVALVVAWLVVLVPMIVRKRQEVAKTADTELAARVVRPAREEFTMAAEHDDPEDLDDRVDHADLVDDEFDEAVGDDEPQRRYRPGRGGFDPQAAALAAKAKYAFRQRVVVTMILSAIITAVVAGVSVTPVWWVHGAIDVALVTYLGYLRRQVRIEEEIRERRLARMSTVRRSHAHPRPEMVAETAVEDPEPRREHGILTQPAPTSHHGAVVVDLDDEDPAFDELDEPDVLPYRRAVGE</sequence>
<dbReference type="NCBIfam" id="NF045516">
    <property type="entry name" value="GlpR"/>
    <property type="match status" value="1"/>
</dbReference>
<accession>A0A4R6SJU4</accession>
<keyword evidence="4" id="KW-1185">Reference proteome</keyword>
<dbReference type="OrthoDB" id="3696421at2"/>
<comment type="caution">
    <text evidence="3">The sequence shown here is derived from an EMBL/GenBank/DDBJ whole genome shotgun (WGS) entry which is preliminary data.</text>
</comment>
<dbReference type="InterPro" id="IPR053779">
    <property type="entry name" value="GlpR"/>
</dbReference>
<feature type="transmembrane region" description="Helical" evidence="2">
    <location>
        <begin position="114"/>
        <end position="131"/>
    </location>
</feature>
<name>A0A4R6SJU4_LABRH</name>
<dbReference type="AlphaFoldDB" id="A0A4R6SJU4"/>
<feature type="transmembrane region" description="Helical" evidence="2">
    <location>
        <begin position="6"/>
        <end position="23"/>
    </location>
</feature>
<dbReference type="RefSeq" id="WP_133847247.1">
    <property type="nucleotide sequence ID" value="NZ_SNXZ01000001.1"/>
</dbReference>
<keyword evidence="2" id="KW-0812">Transmembrane</keyword>
<feature type="transmembrane region" description="Helical" evidence="2">
    <location>
        <begin position="137"/>
        <end position="154"/>
    </location>
</feature>
<protein>
    <submittedName>
        <fullName evidence="3">Uncharacterized protein</fullName>
    </submittedName>
</protein>
<keyword evidence="2" id="KW-0472">Membrane</keyword>
<gene>
    <name evidence="3" type="ORF">EV186_101274</name>
</gene>
<feature type="region of interest" description="Disordered" evidence="1">
    <location>
        <begin position="175"/>
        <end position="244"/>
    </location>
</feature>
<keyword evidence="2" id="KW-1133">Transmembrane helix</keyword>
<evidence type="ECO:0000313" key="4">
    <source>
        <dbReference type="Proteomes" id="UP000295444"/>
    </source>
</evidence>
<dbReference type="EMBL" id="SNXZ01000001">
    <property type="protein sequence ID" value="TDQ04329.1"/>
    <property type="molecule type" value="Genomic_DNA"/>
</dbReference>
<organism evidence="3 4">
    <name type="scientific">Labedaea rhizosphaerae</name>
    <dbReference type="NCBI Taxonomy" id="598644"/>
    <lineage>
        <taxon>Bacteria</taxon>
        <taxon>Bacillati</taxon>
        <taxon>Actinomycetota</taxon>
        <taxon>Actinomycetes</taxon>
        <taxon>Pseudonocardiales</taxon>
        <taxon>Pseudonocardiaceae</taxon>
        <taxon>Labedaea</taxon>
    </lineage>
</organism>
<evidence type="ECO:0000256" key="1">
    <source>
        <dbReference type="SAM" id="MobiDB-lite"/>
    </source>
</evidence>
<evidence type="ECO:0000256" key="2">
    <source>
        <dbReference type="SAM" id="Phobius"/>
    </source>
</evidence>
<dbReference type="Proteomes" id="UP000295444">
    <property type="component" value="Unassembled WGS sequence"/>
</dbReference>
<proteinExistence type="predicted"/>
<feature type="compositionally biased region" description="Acidic residues" evidence="1">
    <location>
        <begin position="219"/>
        <end position="234"/>
    </location>
</feature>
<reference evidence="3 4" key="1">
    <citation type="submission" date="2019-03" db="EMBL/GenBank/DDBJ databases">
        <title>Genomic Encyclopedia of Type Strains, Phase IV (KMG-IV): sequencing the most valuable type-strain genomes for metagenomic binning, comparative biology and taxonomic classification.</title>
        <authorList>
            <person name="Goeker M."/>
        </authorList>
    </citation>
    <scope>NUCLEOTIDE SEQUENCE [LARGE SCALE GENOMIC DNA]</scope>
    <source>
        <strain evidence="3 4">DSM 45361</strain>
    </source>
</reference>